<dbReference type="STRING" id="8022.A0A060W0Y3"/>
<dbReference type="EMBL" id="FR904357">
    <property type="protein sequence ID" value="CDQ60737.1"/>
    <property type="molecule type" value="Genomic_DNA"/>
</dbReference>
<accession>A0A060W0Y3</accession>
<evidence type="ECO:0000256" key="1">
    <source>
        <dbReference type="SAM" id="MobiDB-lite"/>
    </source>
</evidence>
<evidence type="ECO:0000313" key="2">
    <source>
        <dbReference type="EMBL" id="CDQ60737.1"/>
    </source>
</evidence>
<evidence type="ECO:0000313" key="3">
    <source>
        <dbReference type="Proteomes" id="UP000193380"/>
    </source>
</evidence>
<proteinExistence type="predicted"/>
<feature type="region of interest" description="Disordered" evidence="1">
    <location>
        <begin position="1"/>
        <end position="39"/>
    </location>
</feature>
<gene>
    <name evidence="2" type="ORF">GSONMT00082385001</name>
</gene>
<feature type="compositionally biased region" description="Polar residues" evidence="1">
    <location>
        <begin position="25"/>
        <end position="38"/>
    </location>
</feature>
<feature type="compositionally biased region" description="Polar residues" evidence="1">
    <location>
        <begin position="65"/>
        <end position="76"/>
    </location>
</feature>
<organism evidence="2 3">
    <name type="scientific">Oncorhynchus mykiss</name>
    <name type="common">Rainbow trout</name>
    <name type="synonym">Salmo gairdneri</name>
    <dbReference type="NCBI Taxonomy" id="8022"/>
    <lineage>
        <taxon>Eukaryota</taxon>
        <taxon>Metazoa</taxon>
        <taxon>Chordata</taxon>
        <taxon>Craniata</taxon>
        <taxon>Vertebrata</taxon>
        <taxon>Euteleostomi</taxon>
        <taxon>Actinopterygii</taxon>
        <taxon>Neopterygii</taxon>
        <taxon>Teleostei</taxon>
        <taxon>Protacanthopterygii</taxon>
        <taxon>Salmoniformes</taxon>
        <taxon>Salmonidae</taxon>
        <taxon>Salmoninae</taxon>
        <taxon>Oncorhynchus</taxon>
    </lineage>
</organism>
<feature type="region of interest" description="Disordered" evidence="1">
    <location>
        <begin position="65"/>
        <end position="84"/>
    </location>
</feature>
<reference evidence="2" key="2">
    <citation type="submission" date="2014-03" db="EMBL/GenBank/DDBJ databases">
        <authorList>
            <person name="Genoscope - CEA"/>
        </authorList>
    </citation>
    <scope>NUCLEOTIDE SEQUENCE</scope>
</reference>
<dbReference type="AlphaFoldDB" id="A0A060W0Y3"/>
<protein>
    <submittedName>
        <fullName evidence="2">Uncharacterized protein</fullName>
    </submittedName>
</protein>
<dbReference type="PaxDb" id="8022-A0A060W0Y3"/>
<dbReference type="Proteomes" id="UP000193380">
    <property type="component" value="Unassembled WGS sequence"/>
</dbReference>
<sequence>MSGPDLLTVTKNGSRRKRATEGFRSIQQRPGSSRSTDISVLDPKSTLLAELRGNHQQCRELDPVVSTQPDVNTPNHLLTGGIKPLPDYNRITSQAAPSERSIPLPTFVAPPPVRTATIV</sequence>
<name>A0A060W0Y3_ONCMY</name>
<reference evidence="2" key="1">
    <citation type="journal article" date="2014" name="Nat. Commun.">
        <title>The rainbow trout genome provides novel insights into evolution after whole-genome duplication in vertebrates.</title>
        <authorList>
            <person name="Berthelot C."/>
            <person name="Brunet F."/>
            <person name="Chalopin D."/>
            <person name="Juanchich A."/>
            <person name="Bernard M."/>
            <person name="Noel B."/>
            <person name="Bento P."/>
            <person name="Da Silva C."/>
            <person name="Labadie K."/>
            <person name="Alberti A."/>
            <person name="Aury J.M."/>
            <person name="Louis A."/>
            <person name="Dehais P."/>
            <person name="Bardou P."/>
            <person name="Montfort J."/>
            <person name="Klopp C."/>
            <person name="Cabau C."/>
            <person name="Gaspin C."/>
            <person name="Thorgaard G.H."/>
            <person name="Boussaha M."/>
            <person name="Quillet E."/>
            <person name="Guyomard R."/>
            <person name="Galiana D."/>
            <person name="Bobe J."/>
            <person name="Volff J.N."/>
            <person name="Genet C."/>
            <person name="Wincker P."/>
            <person name="Jaillon O."/>
            <person name="Roest Crollius H."/>
            <person name="Guiguen Y."/>
        </authorList>
    </citation>
    <scope>NUCLEOTIDE SEQUENCE [LARGE SCALE GENOMIC DNA]</scope>
</reference>